<dbReference type="EMBL" id="NPIC01000008">
    <property type="protein sequence ID" value="RDL33845.1"/>
    <property type="molecule type" value="Genomic_DNA"/>
</dbReference>
<feature type="compositionally biased region" description="Basic and acidic residues" evidence="1">
    <location>
        <begin position="243"/>
        <end position="253"/>
    </location>
</feature>
<feature type="compositionally biased region" description="Basic and acidic residues" evidence="1">
    <location>
        <begin position="212"/>
        <end position="234"/>
    </location>
</feature>
<reference evidence="2 3" key="1">
    <citation type="journal article" date="2018" name="IMA Fungus">
        <title>IMA Genome-F 9: Draft genome sequence of Annulohypoxylon stygium, Aspergillus mulundensis, Berkeleyomyces basicola (syn. Thielaviopsis basicola), Ceratocystis smalleyi, two Cercospora beticola strains, Coleophoma cylindrospora, Fusarium fracticaudum, Phialophora cf. hyalina, and Morchella septimelata.</title>
        <authorList>
            <person name="Wingfield B.D."/>
            <person name="Bills G.F."/>
            <person name="Dong Y."/>
            <person name="Huang W."/>
            <person name="Nel W.J."/>
            <person name="Swalarsk-Parry B.S."/>
            <person name="Vaghefi N."/>
            <person name="Wilken P.M."/>
            <person name="An Z."/>
            <person name="de Beer Z.W."/>
            <person name="De Vos L."/>
            <person name="Chen L."/>
            <person name="Duong T.A."/>
            <person name="Gao Y."/>
            <person name="Hammerbacher A."/>
            <person name="Kikkert J.R."/>
            <person name="Li Y."/>
            <person name="Li H."/>
            <person name="Li K."/>
            <person name="Li Q."/>
            <person name="Liu X."/>
            <person name="Ma X."/>
            <person name="Naidoo K."/>
            <person name="Pethybridge S.J."/>
            <person name="Sun J."/>
            <person name="Steenkamp E.T."/>
            <person name="van der Nest M.A."/>
            <person name="van Wyk S."/>
            <person name="Wingfield M.J."/>
            <person name="Xiong C."/>
            <person name="Yue Q."/>
            <person name="Zhang X."/>
        </authorList>
    </citation>
    <scope>NUCLEOTIDE SEQUENCE [LARGE SCALE GENOMIC DNA]</scope>
    <source>
        <strain evidence="2 3">BP 5553</strain>
    </source>
</reference>
<organism evidence="2 3">
    <name type="scientific">Venustampulla echinocandica</name>
    <dbReference type="NCBI Taxonomy" id="2656787"/>
    <lineage>
        <taxon>Eukaryota</taxon>
        <taxon>Fungi</taxon>
        <taxon>Dikarya</taxon>
        <taxon>Ascomycota</taxon>
        <taxon>Pezizomycotina</taxon>
        <taxon>Leotiomycetes</taxon>
        <taxon>Helotiales</taxon>
        <taxon>Pleuroascaceae</taxon>
        <taxon>Venustampulla</taxon>
    </lineage>
</organism>
<dbReference type="AlphaFoldDB" id="A0A370TG27"/>
<keyword evidence="3" id="KW-1185">Reference proteome</keyword>
<name>A0A370TG27_9HELO</name>
<evidence type="ECO:0000256" key="1">
    <source>
        <dbReference type="SAM" id="MobiDB-lite"/>
    </source>
</evidence>
<comment type="caution">
    <text evidence="2">The sequence shown here is derived from an EMBL/GenBank/DDBJ whole genome shotgun (WGS) entry which is preliminary data.</text>
</comment>
<dbReference type="Proteomes" id="UP000254866">
    <property type="component" value="Unassembled WGS sequence"/>
</dbReference>
<proteinExistence type="predicted"/>
<protein>
    <submittedName>
        <fullName evidence="2">Uncharacterized protein</fullName>
    </submittedName>
</protein>
<feature type="compositionally biased region" description="Basic and acidic residues" evidence="1">
    <location>
        <begin position="97"/>
        <end position="107"/>
    </location>
</feature>
<dbReference type="RefSeq" id="XP_031867127.1">
    <property type="nucleotide sequence ID" value="XM_032016836.1"/>
</dbReference>
<sequence length="261" mass="29022">MNRSNSSKADDRGWVPMTQTRLVRTTSGSYIKCQPAESASQDTFDGRSNSGGRRQSSVSEAGAVQDVLLPADQRGTPSERYNPPRETPRGKPSKNTGGDRHQSRENNTDQNMGFRNSNYILPVPLHSQGSSYHKTPVSRAWIPRTVNEAIDSANIQALFPHTEGLSEKKVKELKETCKRYRDDAYETAQQPGKANDRAAEQTTRLPNSKKIRSIERDAQAAENRQHKTTPDKRKYGGSSTKGDGLDKQSRDKLNPSPSSHK</sequence>
<feature type="compositionally biased region" description="Polar residues" evidence="1">
    <location>
        <begin position="17"/>
        <end position="29"/>
    </location>
</feature>
<accession>A0A370TG27</accession>
<evidence type="ECO:0000313" key="3">
    <source>
        <dbReference type="Proteomes" id="UP000254866"/>
    </source>
</evidence>
<feature type="region of interest" description="Disordered" evidence="1">
    <location>
        <begin position="184"/>
        <end position="261"/>
    </location>
</feature>
<gene>
    <name evidence="2" type="ORF">BP5553_08213</name>
</gene>
<feature type="compositionally biased region" description="Low complexity" evidence="1">
    <location>
        <begin position="46"/>
        <end position="59"/>
    </location>
</feature>
<evidence type="ECO:0000313" key="2">
    <source>
        <dbReference type="EMBL" id="RDL33845.1"/>
    </source>
</evidence>
<dbReference type="GeneID" id="43601062"/>
<feature type="compositionally biased region" description="Polar residues" evidence="1">
    <location>
        <begin position="108"/>
        <end position="117"/>
    </location>
</feature>
<feature type="region of interest" description="Disordered" evidence="1">
    <location>
        <begin position="1"/>
        <end position="117"/>
    </location>
</feature>